<dbReference type="GO" id="GO:0019343">
    <property type="term" value="P:cysteine biosynthetic process via cystathionine"/>
    <property type="evidence" value="ECO:0007669"/>
    <property type="project" value="TreeGrafter"/>
</dbReference>
<dbReference type="Pfam" id="PF01053">
    <property type="entry name" value="Cys_Met_Meta_PP"/>
    <property type="match status" value="1"/>
</dbReference>
<dbReference type="AlphaFoldDB" id="A0A1P8WLA5"/>
<dbReference type="KEGG" id="fmr:Fuma_04489"/>
<dbReference type="GO" id="GO:0005737">
    <property type="term" value="C:cytoplasm"/>
    <property type="evidence" value="ECO:0007669"/>
    <property type="project" value="TreeGrafter"/>
</dbReference>
<dbReference type="FunFam" id="3.40.640.10:FF:000009">
    <property type="entry name" value="Cystathionine gamma-synthase homolog"/>
    <property type="match status" value="1"/>
</dbReference>
<comment type="cofactor">
    <cofactor evidence="1 5">
        <name>pyridoxal 5'-phosphate</name>
        <dbReference type="ChEBI" id="CHEBI:597326"/>
    </cofactor>
</comment>
<dbReference type="Proteomes" id="UP000187735">
    <property type="component" value="Chromosome"/>
</dbReference>
<dbReference type="InterPro" id="IPR000277">
    <property type="entry name" value="Cys/Met-Metab_PyrdxlP-dep_enz"/>
</dbReference>
<dbReference type="PANTHER" id="PTHR11808">
    <property type="entry name" value="TRANS-SULFURATION ENZYME FAMILY MEMBER"/>
    <property type="match status" value="1"/>
</dbReference>
<name>A0A1P8WLA5_9PLAN</name>
<keyword evidence="6" id="KW-0456">Lyase</keyword>
<dbReference type="RefSeq" id="WP_077026089.1">
    <property type="nucleotide sequence ID" value="NZ_CP017641.1"/>
</dbReference>
<dbReference type="PROSITE" id="PS00868">
    <property type="entry name" value="CYS_MET_METAB_PP"/>
    <property type="match status" value="1"/>
</dbReference>
<dbReference type="OrthoDB" id="9780685at2"/>
<proteinExistence type="inferred from homology"/>
<keyword evidence="3 4" id="KW-0663">Pyridoxal phosphate</keyword>
<dbReference type="PIRSF" id="PIRSF001434">
    <property type="entry name" value="CGS"/>
    <property type="match status" value="1"/>
</dbReference>
<reference evidence="6 7" key="1">
    <citation type="journal article" date="2016" name="Front. Microbiol.">
        <title>Fuerstia marisgermanicae gen. nov., sp. nov., an Unusual Member of the Phylum Planctomycetes from the German Wadden Sea.</title>
        <authorList>
            <person name="Kohn T."/>
            <person name="Heuer A."/>
            <person name="Jogler M."/>
            <person name="Vollmers J."/>
            <person name="Boedeker C."/>
            <person name="Bunk B."/>
            <person name="Rast P."/>
            <person name="Borchert D."/>
            <person name="Glockner I."/>
            <person name="Freese H.M."/>
            <person name="Klenk H.P."/>
            <person name="Overmann J."/>
            <person name="Kaster A.K."/>
            <person name="Rohde M."/>
            <person name="Wiegand S."/>
            <person name="Jogler C."/>
        </authorList>
    </citation>
    <scope>NUCLEOTIDE SEQUENCE [LARGE SCALE GENOMIC DNA]</scope>
    <source>
        <strain evidence="6 7">NH11</strain>
    </source>
</reference>
<evidence type="ECO:0000256" key="2">
    <source>
        <dbReference type="ARBA" id="ARBA00009077"/>
    </source>
</evidence>
<gene>
    <name evidence="6" type="primary">metC</name>
    <name evidence="6" type="ORF">Fuma_04489</name>
</gene>
<dbReference type="PANTHER" id="PTHR11808:SF75">
    <property type="entry name" value="CYSTATHIONINE GAMMA-SYNTHASE"/>
    <property type="match status" value="1"/>
</dbReference>
<comment type="similarity">
    <text evidence="2 5">Belongs to the trans-sulfuration enzymes family.</text>
</comment>
<dbReference type="GO" id="GO:0019346">
    <property type="term" value="P:transsulfuration"/>
    <property type="evidence" value="ECO:0007669"/>
    <property type="project" value="InterPro"/>
</dbReference>
<evidence type="ECO:0000256" key="5">
    <source>
        <dbReference type="RuleBase" id="RU362118"/>
    </source>
</evidence>
<evidence type="ECO:0000256" key="1">
    <source>
        <dbReference type="ARBA" id="ARBA00001933"/>
    </source>
</evidence>
<dbReference type="InterPro" id="IPR015424">
    <property type="entry name" value="PyrdxlP-dep_Trfase"/>
</dbReference>
<accession>A0A1P8WLA5</accession>
<sequence length="379" mass="41301">MRFETKVVHTGVHKDQQYNSVITPIYPSSTFYWNDLETNSGYDYTRSGNPTRDALNENLAALEGGVGCVTTSTGMSAVHCAMAIFNPGDHIVVPADVYGGTFRLFSQFLTEKGLSFTFVDMTDIDAVKAAVQPATKGFWIETPSNPMMKVIDLAAIVEIAKQNKAVTICDNTFLSPYLQRPLEFGVDVVMHSTTKYINGHSDVVGGAVISKDKELGDRMAWICNALGLACSPYDAWLVLRGVKTLGCRMDAQQANAMKIARFLDGHPLVETVYYPGLESHPQHELAKSQQQGFGAMLSFDVKDGRPVAERVCMNSKLFDVAESLGGVESLISFPVTMSHASMSPEGRQAAGITEKTVRVSVGLEHADDLIEDLKQALDS</sequence>
<dbReference type="InterPro" id="IPR015422">
    <property type="entry name" value="PyrdxlP-dep_Trfase_small"/>
</dbReference>
<organism evidence="6 7">
    <name type="scientific">Fuerstiella marisgermanici</name>
    <dbReference type="NCBI Taxonomy" id="1891926"/>
    <lineage>
        <taxon>Bacteria</taxon>
        <taxon>Pseudomonadati</taxon>
        <taxon>Planctomycetota</taxon>
        <taxon>Planctomycetia</taxon>
        <taxon>Planctomycetales</taxon>
        <taxon>Planctomycetaceae</taxon>
        <taxon>Fuerstiella</taxon>
    </lineage>
</organism>
<dbReference type="GO" id="GO:0004123">
    <property type="term" value="F:cystathionine gamma-lyase activity"/>
    <property type="evidence" value="ECO:0007669"/>
    <property type="project" value="TreeGrafter"/>
</dbReference>
<dbReference type="InterPro" id="IPR054542">
    <property type="entry name" value="Cys_met_metab_PP"/>
</dbReference>
<evidence type="ECO:0000313" key="7">
    <source>
        <dbReference type="Proteomes" id="UP000187735"/>
    </source>
</evidence>
<dbReference type="Gene3D" id="3.40.640.10">
    <property type="entry name" value="Type I PLP-dependent aspartate aminotransferase-like (Major domain)"/>
    <property type="match status" value="1"/>
</dbReference>
<evidence type="ECO:0000313" key="6">
    <source>
        <dbReference type="EMBL" id="APZ94839.1"/>
    </source>
</evidence>
<dbReference type="FunFam" id="3.90.1150.10:FF:000008">
    <property type="entry name" value="Cystathionine gamma-synthase"/>
    <property type="match status" value="1"/>
</dbReference>
<dbReference type="InterPro" id="IPR015421">
    <property type="entry name" value="PyrdxlP-dep_Trfase_major"/>
</dbReference>
<dbReference type="EC" id="4.4.1.8" evidence="6"/>
<dbReference type="EMBL" id="CP017641">
    <property type="protein sequence ID" value="APZ94839.1"/>
    <property type="molecule type" value="Genomic_DNA"/>
</dbReference>
<dbReference type="Gene3D" id="3.90.1150.10">
    <property type="entry name" value="Aspartate Aminotransferase, domain 1"/>
    <property type="match status" value="1"/>
</dbReference>
<protein>
    <submittedName>
        <fullName evidence="6">Cystathionine beta-lyase</fullName>
        <ecNumber evidence="6">4.4.1.8</ecNumber>
    </submittedName>
</protein>
<dbReference type="GO" id="GO:0003962">
    <property type="term" value="F:cystathionine gamma-synthase activity"/>
    <property type="evidence" value="ECO:0007669"/>
    <property type="project" value="TreeGrafter"/>
</dbReference>
<evidence type="ECO:0000256" key="4">
    <source>
        <dbReference type="PIRSR" id="PIRSR001434-2"/>
    </source>
</evidence>
<feature type="modified residue" description="N6-(pyridoxal phosphate)lysine" evidence="4">
    <location>
        <position position="195"/>
    </location>
</feature>
<dbReference type="STRING" id="1891926.Fuma_04489"/>
<dbReference type="CDD" id="cd00614">
    <property type="entry name" value="CGS_like"/>
    <property type="match status" value="1"/>
</dbReference>
<dbReference type="GO" id="GO:0030170">
    <property type="term" value="F:pyridoxal phosphate binding"/>
    <property type="evidence" value="ECO:0007669"/>
    <property type="project" value="InterPro"/>
</dbReference>
<keyword evidence="7" id="KW-1185">Reference proteome</keyword>
<dbReference type="SUPFAM" id="SSF53383">
    <property type="entry name" value="PLP-dependent transferases"/>
    <property type="match status" value="1"/>
</dbReference>
<evidence type="ECO:0000256" key="3">
    <source>
        <dbReference type="ARBA" id="ARBA00022898"/>
    </source>
</evidence>